<keyword evidence="2 3" id="KW-0732">Signal</keyword>
<proteinExistence type="inferred from homology"/>
<feature type="signal peptide" evidence="3">
    <location>
        <begin position="1"/>
        <end position="19"/>
    </location>
</feature>
<dbReference type="RefSeq" id="WP_160611729.1">
    <property type="nucleotide sequence ID" value="NZ_WTZA01000002.1"/>
</dbReference>
<evidence type="ECO:0000256" key="1">
    <source>
        <dbReference type="ARBA" id="ARBA00006135"/>
    </source>
</evidence>
<accession>A0A6I4TF10</accession>
<protein>
    <submittedName>
        <fullName evidence="4">Type VI secretion protein</fullName>
    </submittedName>
</protein>
<dbReference type="InterPro" id="IPR010258">
    <property type="entry name" value="Conjugal_tfr_TrbG/VirB9/CagX"/>
</dbReference>
<organism evidence="4 5">
    <name type="scientific">Tsuneonella aeria</name>
    <dbReference type="NCBI Taxonomy" id="1837929"/>
    <lineage>
        <taxon>Bacteria</taxon>
        <taxon>Pseudomonadati</taxon>
        <taxon>Pseudomonadota</taxon>
        <taxon>Alphaproteobacteria</taxon>
        <taxon>Sphingomonadales</taxon>
        <taxon>Erythrobacteraceae</taxon>
        <taxon>Tsuneonella</taxon>
    </lineage>
</organism>
<dbReference type="OrthoDB" id="7390264at2"/>
<dbReference type="AlphaFoldDB" id="A0A6I4TF10"/>
<feature type="chain" id="PRO_5026086531" evidence="3">
    <location>
        <begin position="20"/>
        <end position="268"/>
    </location>
</feature>
<gene>
    <name evidence="4" type="ORF">GRI40_11555</name>
</gene>
<evidence type="ECO:0000256" key="2">
    <source>
        <dbReference type="ARBA" id="ARBA00022729"/>
    </source>
</evidence>
<evidence type="ECO:0000256" key="3">
    <source>
        <dbReference type="SAM" id="SignalP"/>
    </source>
</evidence>
<dbReference type="Proteomes" id="UP000439522">
    <property type="component" value="Unassembled WGS sequence"/>
</dbReference>
<sequence length="268" mass="28261">MIRILPLLAALVLPAAAHANDARIVERFYDPAAVVRIEGRTKVQATIQFADDERIENVAIGDSQAWQVTPNKRANLLFVKPLAASAATNMTVVTDRRTYLFDLVASAGARPLYVLRFTYPDEPKAQMAETGGPTAEELAAASAPETVTDPAALNFAWGAKGDRKLLPARTYDDGTATFLAWPAGSPVPAILIKDEAGTEGPVNFTVRGDVIVVDGVPREIVLRSGKQAATLTNAGPVRPAPAVAPVPVPANPQAALARTDLAPNGGTR</sequence>
<name>A0A6I4TF10_9SPHN</name>
<dbReference type="EMBL" id="WTZA01000002">
    <property type="protein sequence ID" value="MXO75852.1"/>
    <property type="molecule type" value="Genomic_DNA"/>
</dbReference>
<evidence type="ECO:0000313" key="5">
    <source>
        <dbReference type="Proteomes" id="UP000439522"/>
    </source>
</evidence>
<dbReference type="Gene3D" id="2.60.40.2500">
    <property type="match status" value="1"/>
</dbReference>
<evidence type="ECO:0000313" key="4">
    <source>
        <dbReference type="EMBL" id="MXO75852.1"/>
    </source>
</evidence>
<dbReference type="InterPro" id="IPR038161">
    <property type="entry name" value="VirB9/CagX/TrbG_C_sf"/>
</dbReference>
<comment type="similarity">
    <text evidence="1">Belongs to the TrbG/VirB9 family.</text>
</comment>
<keyword evidence="5" id="KW-1185">Reference proteome</keyword>
<dbReference type="CDD" id="cd06911">
    <property type="entry name" value="VirB9_CagX_TrbG"/>
    <property type="match status" value="1"/>
</dbReference>
<dbReference type="Pfam" id="PF03524">
    <property type="entry name" value="CagX"/>
    <property type="match status" value="1"/>
</dbReference>
<comment type="caution">
    <text evidence="4">The sequence shown here is derived from an EMBL/GenBank/DDBJ whole genome shotgun (WGS) entry which is preliminary data.</text>
</comment>
<reference evidence="4 5" key="1">
    <citation type="submission" date="2019-12" db="EMBL/GenBank/DDBJ databases">
        <title>Genomic-based taxomic classification of the family Erythrobacteraceae.</title>
        <authorList>
            <person name="Xu L."/>
        </authorList>
    </citation>
    <scope>NUCLEOTIDE SEQUENCE [LARGE SCALE GENOMIC DNA]</scope>
    <source>
        <strain evidence="4 5">100921-2</strain>
    </source>
</reference>
<dbReference type="InterPro" id="IPR033645">
    <property type="entry name" value="VirB9/CagX/TrbG_C"/>
</dbReference>